<protein>
    <submittedName>
        <fullName evidence="1">Uncharacterized protein</fullName>
    </submittedName>
</protein>
<proteinExistence type="predicted"/>
<dbReference type="AlphaFoldDB" id="A0A9D4ZJ66"/>
<accession>A0A9D4ZJ66</accession>
<comment type="caution">
    <text evidence="1">The sequence shown here is derived from an EMBL/GenBank/DDBJ whole genome shotgun (WGS) entry which is preliminary data.</text>
</comment>
<reference evidence="1" key="1">
    <citation type="submission" date="2021-01" db="EMBL/GenBank/DDBJ databases">
        <title>Adiantum capillus-veneris genome.</title>
        <authorList>
            <person name="Fang Y."/>
            <person name="Liao Q."/>
        </authorList>
    </citation>
    <scope>NUCLEOTIDE SEQUENCE</scope>
    <source>
        <strain evidence="1">H3</strain>
        <tissue evidence="1">Leaf</tissue>
    </source>
</reference>
<dbReference type="Proteomes" id="UP000886520">
    <property type="component" value="Chromosome 9"/>
</dbReference>
<dbReference type="EMBL" id="JABFUD020000009">
    <property type="protein sequence ID" value="KAI5075862.1"/>
    <property type="molecule type" value="Genomic_DNA"/>
</dbReference>
<organism evidence="1 2">
    <name type="scientific">Adiantum capillus-veneris</name>
    <name type="common">Maidenhair fern</name>
    <dbReference type="NCBI Taxonomy" id="13818"/>
    <lineage>
        <taxon>Eukaryota</taxon>
        <taxon>Viridiplantae</taxon>
        <taxon>Streptophyta</taxon>
        <taxon>Embryophyta</taxon>
        <taxon>Tracheophyta</taxon>
        <taxon>Polypodiopsida</taxon>
        <taxon>Polypodiidae</taxon>
        <taxon>Polypodiales</taxon>
        <taxon>Pteridineae</taxon>
        <taxon>Pteridaceae</taxon>
        <taxon>Vittarioideae</taxon>
        <taxon>Adiantum</taxon>
    </lineage>
</organism>
<evidence type="ECO:0000313" key="2">
    <source>
        <dbReference type="Proteomes" id="UP000886520"/>
    </source>
</evidence>
<gene>
    <name evidence="1" type="ORF">GOP47_0009938</name>
</gene>
<evidence type="ECO:0000313" key="1">
    <source>
        <dbReference type="EMBL" id="KAI5075862.1"/>
    </source>
</evidence>
<name>A0A9D4ZJ66_ADICA</name>
<keyword evidence="2" id="KW-1185">Reference proteome</keyword>
<sequence>MLGNQCTQKDITERIPIKCEGKAFLHSLLNNLLIKPCNNQPCCLTDLPTTMPTQPSMRGIDTTIPLQAPKLKTNESKALLCWICSKICSLNLLDNAQLMVPLFGQLVA</sequence>